<comment type="caution">
    <text evidence="1">The sequence shown here is derived from an EMBL/GenBank/DDBJ whole genome shotgun (WGS) entry which is preliminary data.</text>
</comment>
<organism evidence="1 2">
    <name type="scientific">Thelephora ganbajun</name>
    <name type="common">Ganba fungus</name>
    <dbReference type="NCBI Taxonomy" id="370292"/>
    <lineage>
        <taxon>Eukaryota</taxon>
        <taxon>Fungi</taxon>
        <taxon>Dikarya</taxon>
        <taxon>Basidiomycota</taxon>
        <taxon>Agaricomycotina</taxon>
        <taxon>Agaricomycetes</taxon>
        <taxon>Thelephorales</taxon>
        <taxon>Thelephoraceae</taxon>
        <taxon>Thelephora</taxon>
    </lineage>
</organism>
<evidence type="ECO:0000313" key="2">
    <source>
        <dbReference type="Proteomes" id="UP000886501"/>
    </source>
</evidence>
<proteinExistence type="predicted"/>
<name>A0ACB6ZDZ8_THEGA</name>
<evidence type="ECO:0000313" key="1">
    <source>
        <dbReference type="EMBL" id="KAF9647573.1"/>
    </source>
</evidence>
<gene>
    <name evidence="1" type="ORF">BDM02DRAFT_3187906</name>
</gene>
<reference evidence="1" key="1">
    <citation type="submission" date="2019-10" db="EMBL/GenBank/DDBJ databases">
        <authorList>
            <consortium name="DOE Joint Genome Institute"/>
            <person name="Kuo A."/>
            <person name="Miyauchi S."/>
            <person name="Kiss E."/>
            <person name="Drula E."/>
            <person name="Kohler A."/>
            <person name="Sanchez-Garcia M."/>
            <person name="Andreopoulos B."/>
            <person name="Barry K.W."/>
            <person name="Bonito G."/>
            <person name="Buee M."/>
            <person name="Carver A."/>
            <person name="Chen C."/>
            <person name="Cichocki N."/>
            <person name="Clum A."/>
            <person name="Culley D."/>
            <person name="Crous P.W."/>
            <person name="Fauchery L."/>
            <person name="Girlanda M."/>
            <person name="Hayes R."/>
            <person name="Keri Z."/>
            <person name="Labutti K."/>
            <person name="Lipzen A."/>
            <person name="Lombard V."/>
            <person name="Magnuson J."/>
            <person name="Maillard F."/>
            <person name="Morin E."/>
            <person name="Murat C."/>
            <person name="Nolan M."/>
            <person name="Ohm R."/>
            <person name="Pangilinan J."/>
            <person name="Pereira M."/>
            <person name="Perotto S."/>
            <person name="Peter M."/>
            <person name="Riley R."/>
            <person name="Sitrit Y."/>
            <person name="Stielow B."/>
            <person name="Szollosi G."/>
            <person name="Zifcakova L."/>
            <person name="Stursova M."/>
            <person name="Spatafora J.W."/>
            <person name="Tedersoo L."/>
            <person name="Vaario L.-M."/>
            <person name="Yamada A."/>
            <person name="Yan M."/>
            <person name="Wang P."/>
            <person name="Xu J."/>
            <person name="Bruns T."/>
            <person name="Baldrian P."/>
            <person name="Vilgalys R."/>
            <person name="Henrissat B."/>
            <person name="Grigoriev I.V."/>
            <person name="Hibbett D."/>
            <person name="Nagy L.G."/>
            <person name="Martin F.M."/>
        </authorList>
    </citation>
    <scope>NUCLEOTIDE SEQUENCE</scope>
    <source>
        <strain evidence="1">P2</strain>
    </source>
</reference>
<dbReference type="Proteomes" id="UP000886501">
    <property type="component" value="Unassembled WGS sequence"/>
</dbReference>
<accession>A0ACB6ZDZ8</accession>
<sequence length="207" mass="22489">MSALALRAFLAQTLVPVSVEPSSPASNISPSDVHAPGLASKVCFHGVGSPDLYKKTSSALKQNHKEIPLGHLGARKQPEGTLVKRSGTPESTFWTVEHATGDVEIMKLYESSTLTLYTILSHSSLQRDKIDEMMDALHSATEDGEEVDLTIRLAGEDEKYAANEWEALEELKRVEERLEGKTPMDVPGTPGELGRAGPVRRGIHAHV</sequence>
<keyword evidence="2" id="KW-1185">Reference proteome</keyword>
<reference evidence="1" key="2">
    <citation type="journal article" date="2020" name="Nat. Commun.">
        <title>Large-scale genome sequencing of mycorrhizal fungi provides insights into the early evolution of symbiotic traits.</title>
        <authorList>
            <person name="Miyauchi S."/>
            <person name="Kiss E."/>
            <person name="Kuo A."/>
            <person name="Drula E."/>
            <person name="Kohler A."/>
            <person name="Sanchez-Garcia M."/>
            <person name="Morin E."/>
            <person name="Andreopoulos B."/>
            <person name="Barry K.W."/>
            <person name="Bonito G."/>
            <person name="Buee M."/>
            <person name="Carver A."/>
            <person name="Chen C."/>
            <person name="Cichocki N."/>
            <person name="Clum A."/>
            <person name="Culley D."/>
            <person name="Crous P.W."/>
            <person name="Fauchery L."/>
            <person name="Girlanda M."/>
            <person name="Hayes R.D."/>
            <person name="Keri Z."/>
            <person name="LaButti K."/>
            <person name="Lipzen A."/>
            <person name="Lombard V."/>
            <person name="Magnuson J."/>
            <person name="Maillard F."/>
            <person name="Murat C."/>
            <person name="Nolan M."/>
            <person name="Ohm R.A."/>
            <person name="Pangilinan J."/>
            <person name="Pereira M.F."/>
            <person name="Perotto S."/>
            <person name="Peter M."/>
            <person name="Pfister S."/>
            <person name="Riley R."/>
            <person name="Sitrit Y."/>
            <person name="Stielow J.B."/>
            <person name="Szollosi G."/>
            <person name="Zifcakova L."/>
            <person name="Stursova M."/>
            <person name="Spatafora J.W."/>
            <person name="Tedersoo L."/>
            <person name="Vaario L.M."/>
            <person name="Yamada A."/>
            <person name="Yan M."/>
            <person name="Wang P."/>
            <person name="Xu J."/>
            <person name="Bruns T."/>
            <person name="Baldrian P."/>
            <person name="Vilgalys R."/>
            <person name="Dunand C."/>
            <person name="Henrissat B."/>
            <person name="Grigoriev I.V."/>
            <person name="Hibbett D."/>
            <person name="Nagy L.G."/>
            <person name="Martin F.M."/>
        </authorList>
    </citation>
    <scope>NUCLEOTIDE SEQUENCE</scope>
    <source>
        <strain evidence="1">P2</strain>
    </source>
</reference>
<dbReference type="EMBL" id="MU118031">
    <property type="protein sequence ID" value="KAF9647573.1"/>
    <property type="molecule type" value="Genomic_DNA"/>
</dbReference>
<protein>
    <submittedName>
        <fullName evidence="1">Uncharacterized protein</fullName>
    </submittedName>
</protein>